<dbReference type="PANTHER" id="PTHR12489:SF1">
    <property type="entry name" value="LP10272P"/>
    <property type="match status" value="1"/>
</dbReference>
<feature type="transmembrane region" description="Helical" evidence="5">
    <location>
        <begin position="149"/>
        <end position="170"/>
    </location>
</feature>
<keyword evidence="7" id="KW-1185">Reference proteome</keyword>
<sequence>MCRCNTYNCCAYLWTCLSIISTLICLLGFYLPVWMEVRNPYLEDGETNPVILSAYRVCYYPELTNRSGGEREYSTLNPEYNPCVLERDQNTNSTFYLKESKCPSGVLGTFTDRSHGCNYMVSPPSYPLYHIYCGRLISFDSILAIEWKAATLLMGVGSCCLVVTAFISLFGCCIRKLFNICLTLVVAVVQMLGSLCFVAAIILFPVGLRSTTVQTLCSFETCTADIFKLGICTFGWAYYFTAVGTFLSLISAILSMTTACHKDRSKEEIPYTI</sequence>
<evidence type="ECO:0000256" key="2">
    <source>
        <dbReference type="ARBA" id="ARBA00022692"/>
    </source>
</evidence>
<organism evidence="6 7">
    <name type="scientific">Oopsacas minuta</name>
    <dbReference type="NCBI Taxonomy" id="111878"/>
    <lineage>
        <taxon>Eukaryota</taxon>
        <taxon>Metazoa</taxon>
        <taxon>Porifera</taxon>
        <taxon>Hexactinellida</taxon>
        <taxon>Hexasterophora</taxon>
        <taxon>Lyssacinosida</taxon>
        <taxon>Leucopsacidae</taxon>
        <taxon>Oopsacas</taxon>
    </lineage>
</organism>
<dbReference type="AlphaFoldDB" id="A0AAV7K8H9"/>
<feature type="transmembrane region" description="Helical" evidence="5">
    <location>
        <begin position="236"/>
        <end position="256"/>
    </location>
</feature>
<name>A0AAV7K8H9_9METZ</name>
<dbReference type="GO" id="GO:0016020">
    <property type="term" value="C:membrane"/>
    <property type="evidence" value="ECO:0007669"/>
    <property type="project" value="UniProtKB-SubCell"/>
</dbReference>
<feature type="transmembrane region" description="Helical" evidence="5">
    <location>
        <begin position="177"/>
        <end position="204"/>
    </location>
</feature>
<dbReference type="EMBL" id="JAKMXF010000111">
    <property type="protein sequence ID" value="KAI6657542.1"/>
    <property type="molecule type" value="Genomic_DNA"/>
</dbReference>
<gene>
    <name evidence="6" type="ORF">LOD99_286</name>
</gene>
<keyword evidence="3 5" id="KW-1133">Transmembrane helix</keyword>
<dbReference type="InterPro" id="IPR019372">
    <property type="entry name" value="LHFPL"/>
</dbReference>
<evidence type="ECO:0000256" key="1">
    <source>
        <dbReference type="ARBA" id="ARBA00004141"/>
    </source>
</evidence>
<dbReference type="Pfam" id="PF10242">
    <property type="entry name" value="L_HMGIC_fpl"/>
    <property type="match status" value="1"/>
</dbReference>
<proteinExistence type="predicted"/>
<comment type="caution">
    <text evidence="6">The sequence shown here is derived from an EMBL/GenBank/DDBJ whole genome shotgun (WGS) entry which is preliminary data.</text>
</comment>
<evidence type="ECO:0000256" key="5">
    <source>
        <dbReference type="SAM" id="Phobius"/>
    </source>
</evidence>
<reference evidence="6 7" key="1">
    <citation type="journal article" date="2023" name="BMC Biol.">
        <title>The compact genome of the sponge Oopsacas minuta (Hexactinellida) is lacking key metazoan core genes.</title>
        <authorList>
            <person name="Santini S."/>
            <person name="Schenkelaars Q."/>
            <person name="Jourda C."/>
            <person name="Duchesne M."/>
            <person name="Belahbib H."/>
            <person name="Rocher C."/>
            <person name="Selva M."/>
            <person name="Riesgo A."/>
            <person name="Vervoort M."/>
            <person name="Leys S.P."/>
            <person name="Kodjabachian L."/>
            <person name="Le Bivic A."/>
            <person name="Borchiellini C."/>
            <person name="Claverie J.M."/>
            <person name="Renard E."/>
        </authorList>
    </citation>
    <scope>NUCLEOTIDE SEQUENCE [LARGE SCALE GENOMIC DNA]</scope>
    <source>
        <strain evidence="6">SPO-2</strain>
    </source>
</reference>
<feature type="transmembrane region" description="Helical" evidence="5">
    <location>
        <begin position="12"/>
        <end position="31"/>
    </location>
</feature>
<accession>A0AAV7K8H9</accession>
<evidence type="ECO:0000313" key="6">
    <source>
        <dbReference type="EMBL" id="KAI6657542.1"/>
    </source>
</evidence>
<evidence type="ECO:0000313" key="7">
    <source>
        <dbReference type="Proteomes" id="UP001165289"/>
    </source>
</evidence>
<keyword evidence="2 5" id="KW-0812">Transmembrane</keyword>
<keyword evidence="4 5" id="KW-0472">Membrane</keyword>
<dbReference type="PANTHER" id="PTHR12489">
    <property type="entry name" value="LIPOMA HMGIC FUSION PARTNER-LIKE PROTEIN"/>
    <property type="match status" value="1"/>
</dbReference>
<evidence type="ECO:0000256" key="3">
    <source>
        <dbReference type="ARBA" id="ARBA00022989"/>
    </source>
</evidence>
<protein>
    <submittedName>
        <fullName evidence="6">Lipoma HMGIC fusion partner-like</fullName>
    </submittedName>
</protein>
<evidence type="ECO:0000256" key="4">
    <source>
        <dbReference type="ARBA" id="ARBA00023136"/>
    </source>
</evidence>
<dbReference type="Proteomes" id="UP001165289">
    <property type="component" value="Unassembled WGS sequence"/>
</dbReference>
<dbReference type="Gene3D" id="1.20.140.150">
    <property type="match status" value="1"/>
</dbReference>
<comment type="subcellular location">
    <subcellularLocation>
        <location evidence="1">Membrane</location>
        <topology evidence="1">Multi-pass membrane protein</topology>
    </subcellularLocation>
</comment>